<keyword evidence="3" id="KW-1185">Reference proteome</keyword>
<feature type="domain" description="BTB" evidence="1">
    <location>
        <begin position="18"/>
        <end position="87"/>
    </location>
</feature>
<dbReference type="OrthoDB" id="1022638at2759"/>
<evidence type="ECO:0000259" key="1">
    <source>
        <dbReference type="PROSITE" id="PS50097"/>
    </source>
</evidence>
<dbReference type="Proteomes" id="UP000799764">
    <property type="component" value="Unassembled WGS sequence"/>
</dbReference>
<dbReference type="CDD" id="cd18186">
    <property type="entry name" value="BTB_POZ_ZBTB_KLHL-like"/>
    <property type="match status" value="1"/>
</dbReference>
<dbReference type="AlphaFoldDB" id="A0A9P4PHN3"/>
<gene>
    <name evidence="2" type="ORF">P171DRAFT_25943</name>
</gene>
<dbReference type="InterPro" id="IPR011333">
    <property type="entry name" value="SKP1/BTB/POZ_sf"/>
</dbReference>
<dbReference type="Gene3D" id="3.30.710.10">
    <property type="entry name" value="Potassium Channel Kv1.1, Chain A"/>
    <property type="match status" value="1"/>
</dbReference>
<proteinExistence type="predicted"/>
<dbReference type="PROSITE" id="PS50097">
    <property type="entry name" value="BTB"/>
    <property type="match status" value="1"/>
</dbReference>
<evidence type="ECO:0000313" key="2">
    <source>
        <dbReference type="EMBL" id="KAF2444102.1"/>
    </source>
</evidence>
<dbReference type="PANTHER" id="PTHR47843:SF2">
    <property type="entry name" value="BTB DOMAIN-CONTAINING PROTEIN"/>
    <property type="match status" value="1"/>
</dbReference>
<dbReference type="InterPro" id="IPR000210">
    <property type="entry name" value="BTB/POZ_dom"/>
</dbReference>
<sequence>MENAKILAPVAERFDFKKVVTLKVGSEKEKFLAFADALSCRSPFFKAALKDCWREGHSDETALPEDHPETVATYLQFLQTGRLPLVPDVSSTDTDDDKFEIQIELVLIELCHLYVFAEKLQNVSTKNAVLRAFLEVHLPCGGKYTLSGPTSVSIIYKGTPSGSPARSMFVDIYKSMAQAMDLGDLNWHKDFLVHLARALLDEVPKPLEIDDYLEKRDQSL</sequence>
<accession>A0A9P4PHN3</accession>
<evidence type="ECO:0000313" key="3">
    <source>
        <dbReference type="Proteomes" id="UP000799764"/>
    </source>
</evidence>
<dbReference type="EMBL" id="MU001501">
    <property type="protein sequence ID" value="KAF2444102.1"/>
    <property type="molecule type" value="Genomic_DNA"/>
</dbReference>
<dbReference type="SMART" id="SM00225">
    <property type="entry name" value="BTB"/>
    <property type="match status" value="1"/>
</dbReference>
<dbReference type="PANTHER" id="PTHR47843">
    <property type="entry name" value="BTB DOMAIN-CONTAINING PROTEIN-RELATED"/>
    <property type="match status" value="1"/>
</dbReference>
<organism evidence="2 3">
    <name type="scientific">Karstenula rhodostoma CBS 690.94</name>
    <dbReference type="NCBI Taxonomy" id="1392251"/>
    <lineage>
        <taxon>Eukaryota</taxon>
        <taxon>Fungi</taxon>
        <taxon>Dikarya</taxon>
        <taxon>Ascomycota</taxon>
        <taxon>Pezizomycotina</taxon>
        <taxon>Dothideomycetes</taxon>
        <taxon>Pleosporomycetidae</taxon>
        <taxon>Pleosporales</taxon>
        <taxon>Massarineae</taxon>
        <taxon>Didymosphaeriaceae</taxon>
        <taxon>Karstenula</taxon>
    </lineage>
</organism>
<name>A0A9P4PHN3_9PLEO</name>
<reference evidence="2" key="1">
    <citation type="journal article" date="2020" name="Stud. Mycol.">
        <title>101 Dothideomycetes genomes: a test case for predicting lifestyles and emergence of pathogens.</title>
        <authorList>
            <person name="Haridas S."/>
            <person name="Albert R."/>
            <person name="Binder M."/>
            <person name="Bloem J."/>
            <person name="Labutti K."/>
            <person name="Salamov A."/>
            <person name="Andreopoulos B."/>
            <person name="Baker S."/>
            <person name="Barry K."/>
            <person name="Bills G."/>
            <person name="Bluhm B."/>
            <person name="Cannon C."/>
            <person name="Castanera R."/>
            <person name="Culley D."/>
            <person name="Daum C."/>
            <person name="Ezra D."/>
            <person name="Gonzalez J."/>
            <person name="Henrissat B."/>
            <person name="Kuo A."/>
            <person name="Liang C."/>
            <person name="Lipzen A."/>
            <person name="Lutzoni F."/>
            <person name="Magnuson J."/>
            <person name="Mondo S."/>
            <person name="Nolan M."/>
            <person name="Ohm R."/>
            <person name="Pangilinan J."/>
            <person name="Park H.-J."/>
            <person name="Ramirez L."/>
            <person name="Alfaro M."/>
            <person name="Sun H."/>
            <person name="Tritt A."/>
            <person name="Yoshinaga Y."/>
            <person name="Zwiers L.-H."/>
            <person name="Turgeon B."/>
            <person name="Goodwin S."/>
            <person name="Spatafora J."/>
            <person name="Crous P."/>
            <person name="Grigoriev I."/>
        </authorList>
    </citation>
    <scope>NUCLEOTIDE SEQUENCE</scope>
    <source>
        <strain evidence="2">CBS 690.94</strain>
    </source>
</reference>
<dbReference type="SUPFAM" id="SSF54695">
    <property type="entry name" value="POZ domain"/>
    <property type="match status" value="1"/>
</dbReference>
<comment type="caution">
    <text evidence="2">The sequence shown here is derived from an EMBL/GenBank/DDBJ whole genome shotgun (WGS) entry which is preliminary data.</text>
</comment>
<protein>
    <recommendedName>
        <fullName evidence="1">BTB domain-containing protein</fullName>
    </recommendedName>
</protein>